<dbReference type="Gene3D" id="3.30.70.330">
    <property type="match status" value="1"/>
</dbReference>
<evidence type="ECO:0000256" key="4">
    <source>
        <dbReference type="PROSITE-ProRule" id="PRU00176"/>
    </source>
</evidence>
<evidence type="ECO:0000256" key="3">
    <source>
        <dbReference type="ARBA" id="ARBA00023242"/>
    </source>
</evidence>
<dbReference type="EMBL" id="JBDFQZ010000002">
    <property type="protein sequence ID" value="KAK9748957.1"/>
    <property type="molecule type" value="Genomic_DNA"/>
</dbReference>
<dbReference type="CDD" id="cd12334">
    <property type="entry name" value="RRM1_SF3B4"/>
    <property type="match status" value="1"/>
</dbReference>
<keyword evidence="3" id="KW-0539">Nucleus</keyword>
<gene>
    <name evidence="7" type="ORF">RND81_02G092800</name>
</gene>
<accession>A0AAW1MX32</accession>
<dbReference type="SUPFAM" id="SSF54928">
    <property type="entry name" value="RNA-binding domain, RBD"/>
    <property type="match status" value="1"/>
</dbReference>
<dbReference type="InterPro" id="IPR000504">
    <property type="entry name" value="RRM_dom"/>
</dbReference>
<evidence type="ECO:0000256" key="1">
    <source>
        <dbReference type="ARBA" id="ARBA00004642"/>
    </source>
</evidence>
<evidence type="ECO:0000313" key="8">
    <source>
        <dbReference type="Proteomes" id="UP001443914"/>
    </source>
</evidence>
<evidence type="ECO:0000256" key="5">
    <source>
        <dbReference type="SAM" id="MobiDB-lite"/>
    </source>
</evidence>
<dbReference type="AlphaFoldDB" id="A0AAW1MX32"/>
<feature type="region of interest" description="Disordered" evidence="5">
    <location>
        <begin position="86"/>
        <end position="156"/>
    </location>
</feature>
<dbReference type="SMART" id="SM00360">
    <property type="entry name" value="RRM"/>
    <property type="match status" value="1"/>
</dbReference>
<dbReference type="InterPro" id="IPR052285">
    <property type="entry name" value="NEXT_complex_subunit"/>
</dbReference>
<keyword evidence="8" id="KW-1185">Reference proteome</keyword>
<evidence type="ECO:0000259" key="6">
    <source>
        <dbReference type="PROSITE" id="PS50102"/>
    </source>
</evidence>
<keyword evidence="2 4" id="KW-0694">RNA-binding</keyword>
<proteinExistence type="predicted"/>
<evidence type="ECO:0000313" key="7">
    <source>
        <dbReference type="EMBL" id="KAK9748957.1"/>
    </source>
</evidence>
<name>A0AAW1MX32_SAPOF</name>
<dbReference type="Proteomes" id="UP001443914">
    <property type="component" value="Unassembled WGS sequence"/>
</dbReference>
<dbReference type="PANTHER" id="PTHR13798:SF11">
    <property type="entry name" value="RNA-BINDING PROTEIN 7-RELATED"/>
    <property type="match status" value="1"/>
</dbReference>
<dbReference type="Pfam" id="PF00076">
    <property type="entry name" value="RRM_1"/>
    <property type="match status" value="1"/>
</dbReference>
<protein>
    <recommendedName>
        <fullName evidence="6">RRM domain-containing protein</fullName>
    </recommendedName>
</protein>
<comment type="subcellular location">
    <subcellularLocation>
        <location evidence="1">Nucleus</location>
        <location evidence="1">Nucleoplasm</location>
    </subcellularLocation>
</comment>
<dbReference type="PANTHER" id="PTHR13798">
    <property type="entry name" value="RNA BINDING MOTIF RBM PROTEIN -RELATED"/>
    <property type="match status" value="1"/>
</dbReference>
<feature type="domain" description="RRM" evidence="6">
    <location>
        <begin position="7"/>
        <end position="86"/>
    </location>
</feature>
<reference evidence="7" key="1">
    <citation type="submission" date="2024-03" db="EMBL/GenBank/DDBJ databases">
        <title>WGS assembly of Saponaria officinalis var. Norfolk2.</title>
        <authorList>
            <person name="Jenkins J."/>
            <person name="Shu S."/>
            <person name="Grimwood J."/>
            <person name="Barry K."/>
            <person name="Goodstein D."/>
            <person name="Schmutz J."/>
            <person name="Leebens-Mack J."/>
            <person name="Osbourn A."/>
        </authorList>
    </citation>
    <scope>NUCLEOTIDE SEQUENCE [LARGE SCALE GENOMIC DNA]</scope>
    <source>
        <strain evidence="7">JIC</strain>
    </source>
</reference>
<dbReference type="GO" id="GO:0003723">
    <property type="term" value="F:RNA binding"/>
    <property type="evidence" value="ECO:0007669"/>
    <property type="project" value="UniProtKB-UniRule"/>
</dbReference>
<dbReference type="InterPro" id="IPR034158">
    <property type="entry name" value="SF3B4_RRM1"/>
</dbReference>
<sequence length="186" mass="20956">MSANQKCTVFVGNLDERVTERVLYDILIQAGRVVDLHIPKDKETDKHKGYAFAEYETEEIADYATRLFSGLVTLYSRTLRFAISGQDKAPAKTASASRYTSNSPNSSRFNPGPLNSMEDPYQPTRFSSSGRRPTNPAHHESELLPPGVEPDSGAYRSRHESYNYDYSRRVFGATLDDMGRSRSGRY</sequence>
<comment type="caution">
    <text evidence="7">The sequence shown here is derived from an EMBL/GenBank/DDBJ whole genome shotgun (WGS) entry which is preliminary data.</text>
</comment>
<evidence type="ECO:0000256" key="2">
    <source>
        <dbReference type="ARBA" id="ARBA00022884"/>
    </source>
</evidence>
<dbReference type="InterPro" id="IPR012677">
    <property type="entry name" value="Nucleotide-bd_a/b_plait_sf"/>
</dbReference>
<feature type="compositionally biased region" description="Polar residues" evidence="5">
    <location>
        <begin position="94"/>
        <end position="109"/>
    </location>
</feature>
<dbReference type="GO" id="GO:0005654">
    <property type="term" value="C:nucleoplasm"/>
    <property type="evidence" value="ECO:0007669"/>
    <property type="project" value="UniProtKB-SubCell"/>
</dbReference>
<dbReference type="PROSITE" id="PS50102">
    <property type="entry name" value="RRM"/>
    <property type="match status" value="1"/>
</dbReference>
<dbReference type="InterPro" id="IPR035979">
    <property type="entry name" value="RBD_domain_sf"/>
</dbReference>
<organism evidence="7 8">
    <name type="scientific">Saponaria officinalis</name>
    <name type="common">Common soapwort</name>
    <name type="synonym">Lychnis saponaria</name>
    <dbReference type="NCBI Taxonomy" id="3572"/>
    <lineage>
        <taxon>Eukaryota</taxon>
        <taxon>Viridiplantae</taxon>
        <taxon>Streptophyta</taxon>
        <taxon>Embryophyta</taxon>
        <taxon>Tracheophyta</taxon>
        <taxon>Spermatophyta</taxon>
        <taxon>Magnoliopsida</taxon>
        <taxon>eudicotyledons</taxon>
        <taxon>Gunneridae</taxon>
        <taxon>Pentapetalae</taxon>
        <taxon>Caryophyllales</taxon>
        <taxon>Caryophyllaceae</taxon>
        <taxon>Caryophylleae</taxon>
        <taxon>Saponaria</taxon>
    </lineage>
</organism>